<dbReference type="Gene3D" id="2.60.120.780">
    <property type="entry name" value="PINIT domain"/>
    <property type="match status" value="1"/>
</dbReference>
<dbReference type="GO" id="GO:0000785">
    <property type="term" value="C:chromatin"/>
    <property type="evidence" value="ECO:0007669"/>
    <property type="project" value="TreeGrafter"/>
</dbReference>
<evidence type="ECO:0000256" key="2">
    <source>
        <dbReference type="ARBA" id="ARBA00005383"/>
    </source>
</evidence>
<evidence type="ECO:0000313" key="8">
    <source>
        <dbReference type="Proteomes" id="UP000278143"/>
    </source>
</evidence>
<proteinExistence type="inferred from homology"/>
<gene>
    <name evidence="7" type="ORF">SYNPS1DRAFT_29965</name>
</gene>
<keyword evidence="8" id="KW-1185">Reference proteome</keyword>
<dbReference type="InterPro" id="IPR023321">
    <property type="entry name" value="PINIT"/>
</dbReference>
<dbReference type="PANTHER" id="PTHR10782:SF4">
    <property type="entry name" value="TONALLI, ISOFORM E"/>
    <property type="match status" value="1"/>
</dbReference>
<dbReference type="AlphaFoldDB" id="A0A4P9YW34"/>
<feature type="compositionally biased region" description="Acidic residues" evidence="5">
    <location>
        <begin position="317"/>
        <end position="328"/>
    </location>
</feature>
<dbReference type="Proteomes" id="UP000278143">
    <property type="component" value="Unassembled WGS sequence"/>
</dbReference>
<sequence>MPTYASVQRLSRLLARQLKARIREVNEQLGSRIAVSGTKGSIVSRMDDYLQELEQTGAHDALQRVWSILEREDSEPEDGHASPSHSVHSPVHYELLTRLGDDAPPVSPTPYAAASGISGHSPYRRANRERLHVNGNVATNPPTFRPCPFYLSQEILSEIAYAEGSRRWRRMTGTKRCISCMPRHKVLELSTHRVMVYCVDAAQWLAKPYEPMPVEFPPVLELSINHVPIRKNLRGIKNRPGTVHPVDITAHCCLKPGASNELNIVYINTPKRYAFTVWLVEAKAASDLVDVIKQRKPFEKENTQQLHHRDNVWLIDGGDDDDDDDGHY</sequence>
<dbReference type="EMBL" id="KZ990339">
    <property type="protein sequence ID" value="RKP24266.1"/>
    <property type="molecule type" value="Genomic_DNA"/>
</dbReference>
<feature type="domain" description="PINIT" evidence="6">
    <location>
        <begin position="115"/>
        <end position="283"/>
    </location>
</feature>
<evidence type="ECO:0000256" key="3">
    <source>
        <dbReference type="ARBA" id="ARBA00022679"/>
    </source>
</evidence>
<evidence type="ECO:0000259" key="6">
    <source>
        <dbReference type="PROSITE" id="PS51466"/>
    </source>
</evidence>
<protein>
    <submittedName>
        <fullName evidence="7">PINIT domain-containing protein</fullName>
    </submittedName>
</protein>
<reference evidence="8" key="1">
    <citation type="journal article" date="2018" name="Nat. Microbiol.">
        <title>Leveraging single-cell genomics to expand the fungal tree of life.</title>
        <authorList>
            <person name="Ahrendt S.R."/>
            <person name="Quandt C.A."/>
            <person name="Ciobanu D."/>
            <person name="Clum A."/>
            <person name="Salamov A."/>
            <person name="Andreopoulos B."/>
            <person name="Cheng J.F."/>
            <person name="Woyke T."/>
            <person name="Pelin A."/>
            <person name="Henrissat B."/>
            <person name="Reynolds N.K."/>
            <person name="Benny G.L."/>
            <person name="Smith M.E."/>
            <person name="James T.Y."/>
            <person name="Grigoriev I.V."/>
        </authorList>
    </citation>
    <scope>NUCLEOTIDE SEQUENCE [LARGE SCALE GENOMIC DNA]</scope>
    <source>
        <strain evidence="8">Benny S71-1</strain>
    </source>
</reference>
<comment type="similarity">
    <text evidence="2">Belongs to the PIAS family.</text>
</comment>
<dbReference type="GO" id="GO:0016925">
    <property type="term" value="P:protein sumoylation"/>
    <property type="evidence" value="ECO:0007669"/>
    <property type="project" value="UniProtKB-UniPathway"/>
</dbReference>
<dbReference type="PROSITE" id="PS51466">
    <property type="entry name" value="PINIT"/>
    <property type="match status" value="1"/>
</dbReference>
<name>A0A4P9YW34_9FUNG</name>
<organism evidence="7 8">
    <name type="scientific">Syncephalis pseudoplumigaleata</name>
    <dbReference type="NCBI Taxonomy" id="1712513"/>
    <lineage>
        <taxon>Eukaryota</taxon>
        <taxon>Fungi</taxon>
        <taxon>Fungi incertae sedis</taxon>
        <taxon>Zoopagomycota</taxon>
        <taxon>Zoopagomycotina</taxon>
        <taxon>Zoopagomycetes</taxon>
        <taxon>Zoopagales</taxon>
        <taxon>Piptocephalidaceae</taxon>
        <taxon>Syncephalis</taxon>
    </lineage>
</organism>
<evidence type="ECO:0000313" key="7">
    <source>
        <dbReference type="EMBL" id="RKP24266.1"/>
    </source>
</evidence>
<evidence type="ECO:0000256" key="4">
    <source>
        <dbReference type="ARBA" id="ARBA00022786"/>
    </source>
</evidence>
<dbReference type="PANTHER" id="PTHR10782">
    <property type="entry name" value="ZINC FINGER MIZ DOMAIN-CONTAINING PROTEIN"/>
    <property type="match status" value="1"/>
</dbReference>
<dbReference type="OrthoDB" id="28127at2759"/>
<evidence type="ECO:0000256" key="5">
    <source>
        <dbReference type="SAM" id="MobiDB-lite"/>
    </source>
</evidence>
<dbReference type="Pfam" id="PF14324">
    <property type="entry name" value="PINIT"/>
    <property type="match status" value="1"/>
</dbReference>
<keyword evidence="4" id="KW-0833">Ubl conjugation pathway</keyword>
<dbReference type="GO" id="GO:0061665">
    <property type="term" value="F:SUMO ligase activity"/>
    <property type="evidence" value="ECO:0007669"/>
    <property type="project" value="TreeGrafter"/>
</dbReference>
<comment type="pathway">
    <text evidence="1">Protein modification; protein sumoylation.</text>
</comment>
<feature type="region of interest" description="Disordered" evidence="5">
    <location>
        <begin position="309"/>
        <end position="328"/>
    </location>
</feature>
<dbReference type="UniPathway" id="UPA00886"/>
<dbReference type="InterPro" id="IPR038654">
    <property type="entry name" value="PINIT_sf"/>
</dbReference>
<evidence type="ECO:0000256" key="1">
    <source>
        <dbReference type="ARBA" id="ARBA00004718"/>
    </source>
</evidence>
<accession>A0A4P9YW34</accession>
<keyword evidence="3" id="KW-0808">Transferase</keyword>